<evidence type="ECO:0000313" key="3">
    <source>
        <dbReference type="EMBL" id="MBY71572.1"/>
    </source>
</evidence>
<reference evidence="3" key="1">
    <citation type="submission" date="2018-04" db="EMBL/GenBank/DDBJ databases">
        <title>Transcriptome assembly of Sipha flava.</title>
        <authorList>
            <person name="Scully E.D."/>
            <person name="Geib S.M."/>
            <person name="Palmer N.A."/>
            <person name="Koch K."/>
            <person name="Bradshaw J."/>
            <person name="Heng-Moss T."/>
            <person name="Sarath G."/>
        </authorList>
    </citation>
    <scope>NUCLEOTIDE SEQUENCE</scope>
</reference>
<keyword evidence="2" id="KW-1133">Transmembrane helix</keyword>
<name>A0A2S2Q2Z7_9HEMI</name>
<feature type="region of interest" description="Disordered" evidence="1">
    <location>
        <begin position="77"/>
        <end position="96"/>
    </location>
</feature>
<evidence type="ECO:0000256" key="2">
    <source>
        <dbReference type="SAM" id="Phobius"/>
    </source>
</evidence>
<dbReference type="EMBL" id="GGMS01002369">
    <property type="protein sequence ID" value="MBY71572.1"/>
    <property type="molecule type" value="Transcribed_RNA"/>
</dbReference>
<protein>
    <submittedName>
        <fullName evidence="3">Uncharacterized protein</fullName>
    </submittedName>
</protein>
<sequence length="138" mass="16119">MTLYTVIVRVQKPNIAGAGRARVGVVLYVRAYAFFFFLIRSVCRFVFFRFSLQAAGVKSRIDLRSIRQIDRNDCTSNYYTHPDDDSDPQPPLPNRRRRRRHTWCICVPRDDLWQRPIPSDGGTYYGRCRSGRTTAVQQ</sequence>
<proteinExistence type="predicted"/>
<keyword evidence="2" id="KW-0812">Transmembrane</keyword>
<gene>
    <name evidence="3" type="ORF">g.1531</name>
</gene>
<dbReference type="AlphaFoldDB" id="A0A2S2Q2Z7"/>
<accession>A0A2S2Q2Z7</accession>
<evidence type="ECO:0000256" key="1">
    <source>
        <dbReference type="SAM" id="MobiDB-lite"/>
    </source>
</evidence>
<keyword evidence="2" id="KW-0472">Membrane</keyword>
<organism evidence="3">
    <name type="scientific">Sipha flava</name>
    <name type="common">yellow sugarcane aphid</name>
    <dbReference type="NCBI Taxonomy" id="143950"/>
    <lineage>
        <taxon>Eukaryota</taxon>
        <taxon>Metazoa</taxon>
        <taxon>Ecdysozoa</taxon>
        <taxon>Arthropoda</taxon>
        <taxon>Hexapoda</taxon>
        <taxon>Insecta</taxon>
        <taxon>Pterygota</taxon>
        <taxon>Neoptera</taxon>
        <taxon>Paraneoptera</taxon>
        <taxon>Hemiptera</taxon>
        <taxon>Sternorrhyncha</taxon>
        <taxon>Aphidomorpha</taxon>
        <taxon>Aphidoidea</taxon>
        <taxon>Aphididae</taxon>
        <taxon>Sipha</taxon>
    </lineage>
</organism>
<feature type="transmembrane region" description="Helical" evidence="2">
    <location>
        <begin position="31"/>
        <end position="50"/>
    </location>
</feature>